<protein>
    <recommendedName>
        <fullName evidence="3">LysM domain-containing protein</fullName>
    </recommendedName>
</protein>
<comment type="caution">
    <text evidence="1">The sequence shown here is derived from an EMBL/GenBank/DDBJ whole genome shotgun (WGS) entry which is preliminary data.</text>
</comment>
<keyword evidence="2" id="KW-1185">Reference proteome</keyword>
<evidence type="ECO:0000313" key="1">
    <source>
        <dbReference type="EMBL" id="CAD6542997.1"/>
    </source>
</evidence>
<sequence>MSAASNALNTLESILQGSAAASQAFAPNSRYYGVPTCTMTLPDGRTVSYLMRRVVPPPERFVPLQRHTIVQGDRLDTLAYTYFNDPLLFWRLCDANRALRPSELTDTLGRVLRITLPENVPSGTGNTGSTNGGA</sequence>
<proteinExistence type="predicted"/>
<evidence type="ECO:0000313" key="2">
    <source>
        <dbReference type="Proteomes" id="UP000656319"/>
    </source>
</evidence>
<dbReference type="RefSeq" id="WP_236596942.1">
    <property type="nucleotide sequence ID" value="NZ_CAJHCQ010000010.1"/>
</dbReference>
<reference evidence="1 2" key="1">
    <citation type="submission" date="2020-10" db="EMBL/GenBank/DDBJ databases">
        <authorList>
            <person name="Peeters C."/>
        </authorList>
    </citation>
    <scope>NUCLEOTIDE SEQUENCE [LARGE SCALE GENOMIC DNA]</scope>
    <source>
        <strain evidence="1 2">LMG 27952</strain>
    </source>
</reference>
<evidence type="ECO:0008006" key="3">
    <source>
        <dbReference type="Google" id="ProtNLM"/>
    </source>
</evidence>
<organism evidence="1 2">
    <name type="scientific">Paraburkholderia hiiakae</name>
    <dbReference type="NCBI Taxonomy" id="1081782"/>
    <lineage>
        <taxon>Bacteria</taxon>
        <taxon>Pseudomonadati</taxon>
        <taxon>Pseudomonadota</taxon>
        <taxon>Betaproteobacteria</taxon>
        <taxon>Burkholderiales</taxon>
        <taxon>Burkholderiaceae</taxon>
        <taxon>Paraburkholderia</taxon>
    </lineage>
</organism>
<name>A0ABM8NTR5_9BURK</name>
<dbReference type="Proteomes" id="UP000656319">
    <property type="component" value="Unassembled WGS sequence"/>
</dbReference>
<gene>
    <name evidence="1" type="ORF">LMG27952_03970</name>
</gene>
<accession>A0ABM8NTR5</accession>
<dbReference type="EMBL" id="CAJHCQ010000010">
    <property type="protein sequence ID" value="CAD6542997.1"/>
    <property type="molecule type" value="Genomic_DNA"/>
</dbReference>